<dbReference type="KEGG" id="dwd:DSCW_12770"/>
<evidence type="ECO:0000313" key="2">
    <source>
        <dbReference type="Proteomes" id="UP000427769"/>
    </source>
</evidence>
<gene>
    <name evidence="1" type="ORF">DSCW_12770</name>
</gene>
<reference evidence="1 2" key="1">
    <citation type="submission" date="2019-11" db="EMBL/GenBank/DDBJ databases">
        <title>Comparative genomics of hydrocarbon-degrading Desulfosarcina strains.</title>
        <authorList>
            <person name="Watanabe M."/>
            <person name="Kojima H."/>
            <person name="Fukui M."/>
        </authorList>
    </citation>
    <scope>NUCLEOTIDE SEQUENCE [LARGE SCALE GENOMIC DNA]</scope>
    <source>
        <strain evidence="1 2">PP31</strain>
    </source>
</reference>
<sequence length="142" mass="15892">MSNNQTPSKSDSDQEQPVFVPDLFKGAVNGDGTVNMRSTWGRSIRAVKDALKDDQFEAARAILEDQIAQTMTLERAIMEFMLGNPAAFFVDGKLNEMISKDLMNFQEQTRKALYLLLDLDRKKKITQPKGSAGRDLSAISFD</sequence>
<organism evidence="1 2">
    <name type="scientific">Desulfosarcina widdelii</name>
    <dbReference type="NCBI Taxonomy" id="947919"/>
    <lineage>
        <taxon>Bacteria</taxon>
        <taxon>Pseudomonadati</taxon>
        <taxon>Thermodesulfobacteriota</taxon>
        <taxon>Desulfobacteria</taxon>
        <taxon>Desulfobacterales</taxon>
        <taxon>Desulfosarcinaceae</taxon>
        <taxon>Desulfosarcina</taxon>
    </lineage>
</organism>
<keyword evidence="2" id="KW-1185">Reference proteome</keyword>
<name>A0A5K7YZP8_9BACT</name>
<dbReference type="EMBL" id="AP021875">
    <property type="protein sequence ID" value="BBO73860.1"/>
    <property type="molecule type" value="Genomic_DNA"/>
</dbReference>
<dbReference type="RefSeq" id="WP_155302934.1">
    <property type="nucleotide sequence ID" value="NZ_AP021875.1"/>
</dbReference>
<dbReference type="AlphaFoldDB" id="A0A5K7YZP8"/>
<accession>A0A5K7YZP8</accession>
<protein>
    <submittedName>
        <fullName evidence="1">Uncharacterized protein</fullName>
    </submittedName>
</protein>
<evidence type="ECO:0000313" key="1">
    <source>
        <dbReference type="EMBL" id="BBO73860.1"/>
    </source>
</evidence>
<proteinExistence type="predicted"/>
<dbReference type="Proteomes" id="UP000427769">
    <property type="component" value="Chromosome"/>
</dbReference>